<dbReference type="Pfam" id="PF09678">
    <property type="entry name" value="Caa3_CtaG"/>
    <property type="match status" value="1"/>
</dbReference>
<dbReference type="PANTHER" id="PTHR34820:SF4">
    <property type="entry name" value="INNER MEMBRANE PROTEIN YEBZ"/>
    <property type="match status" value="1"/>
</dbReference>
<feature type="transmembrane region" description="Helical" evidence="7">
    <location>
        <begin position="287"/>
        <end position="307"/>
    </location>
</feature>
<dbReference type="PANTHER" id="PTHR34820">
    <property type="entry name" value="INNER MEMBRANE PROTEIN YEBZ"/>
    <property type="match status" value="1"/>
</dbReference>
<evidence type="ECO:0000313" key="9">
    <source>
        <dbReference type="EMBL" id="MFC5065806.1"/>
    </source>
</evidence>
<accession>A0ABV9YT52</accession>
<dbReference type="InterPro" id="IPR008457">
    <property type="entry name" value="Cu-R_CopD_dom"/>
</dbReference>
<evidence type="ECO:0000256" key="6">
    <source>
        <dbReference type="SAM" id="MobiDB-lite"/>
    </source>
</evidence>
<feature type="transmembrane region" description="Helical" evidence="7">
    <location>
        <begin position="80"/>
        <end position="101"/>
    </location>
</feature>
<evidence type="ECO:0000256" key="3">
    <source>
        <dbReference type="ARBA" id="ARBA00022692"/>
    </source>
</evidence>
<feature type="transmembrane region" description="Helical" evidence="7">
    <location>
        <begin position="499"/>
        <end position="517"/>
    </location>
</feature>
<dbReference type="InterPro" id="IPR019108">
    <property type="entry name" value="Caa3_assmbl_CtaG-rel"/>
</dbReference>
<feature type="region of interest" description="Disordered" evidence="6">
    <location>
        <begin position="1"/>
        <end position="22"/>
    </location>
</feature>
<organism evidence="9 10">
    <name type="scientific">Actinomycetospora atypica</name>
    <dbReference type="NCBI Taxonomy" id="1290095"/>
    <lineage>
        <taxon>Bacteria</taxon>
        <taxon>Bacillati</taxon>
        <taxon>Actinomycetota</taxon>
        <taxon>Actinomycetes</taxon>
        <taxon>Pseudonocardiales</taxon>
        <taxon>Pseudonocardiaceae</taxon>
        <taxon>Actinomycetospora</taxon>
    </lineage>
</organism>
<dbReference type="InterPro" id="IPR032694">
    <property type="entry name" value="CopC/D"/>
</dbReference>
<feature type="transmembrane region" description="Helical" evidence="7">
    <location>
        <begin position="27"/>
        <end position="48"/>
    </location>
</feature>
<comment type="caution">
    <text evidence="9">The sequence shown here is derived from an EMBL/GenBank/DDBJ whole genome shotgun (WGS) entry which is preliminary data.</text>
</comment>
<feature type="transmembrane region" description="Helical" evidence="7">
    <location>
        <begin position="220"/>
        <end position="242"/>
    </location>
</feature>
<feature type="transmembrane region" description="Helical" evidence="7">
    <location>
        <begin position="188"/>
        <end position="208"/>
    </location>
</feature>
<dbReference type="RefSeq" id="WP_378039125.1">
    <property type="nucleotide sequence ID" value="NZ_JBHSIV010000046.1"/>
</dbReference>
<evidence type="ECO:0000256" key="7">
    <source>
        <dbReference type="SAM" id="Phobius"/>
    </source>
</evidence>
<dbReference type="Pfam" id="PF05425">
    <property type="entry name" value="CopD"/>
    <property type="match status" value="1"/>
</dbReference>
<evidence type="ECO:0000259" key="8">
    <source>
        <dbReference type="Pfam" id="PF05425"/>
    </source>
</evidence>
<evidence type="ECO:0000256" key="1">
    <source>
        <dbReference type="ARBA" id="ARBA00004651"/>
    </source>
</evidence>
<comment type="subcellular location">
    <subcellularLocation>
        <location evidence="1">Cell membrane</location>
        <topology evidence="1">Multi-pass membrane protein</topology>
    </subcellularLocation>
</comment>
<feature type="transmembrane region" description="Helical" evidence="7">
    <location>
        <begin position="113"/>
        <end position="133"/>
    </location>
</feature>
<keyword evidence="10" id="KW-1185">Reference proteome</keyword>
<dbReference type="EMBL" id="JBHSIV010000046">
    <property type="protein sequence ID" value="MFC5065806.1"/>
    <property type="molecule type" value="Genomic_DNA"/>
</dbReference>
<feature type="transmembrane region" description="Helical" evidence="7">
    <location>
        <begin position="386"/>
        <end position="406"/>
    </location>
</feature>
<keyword evidence="4 7" id="KW-1133">Transmembrane helix</keyword>
<protein>
    <submittedName>
        <fullName evidence="9">Bifunctional copper resistance protein CopD/cytochrome c oxidase assembly protein</fullName>
    </submittedName>
</protein>
<proteinExistence type="predicted"/>
<gene>
    <name evidence="9" type="ORF">ACFPBZ_26570</name>
</gene>
<keyword evidence="5 7" id="KW-0472">Membrane</keyword>
<feature type="transmembrane region" description="Helical" evidence="7">
    <location>
        <begin position="537"/>
        <end position="554"/>
    </location>
</feature>
<reference evidence="10" key="1">
    <citation type="journal article" date="2019" name="Int. J. Syst. Evol. Microbiol.">
        <title>The Global Catalogue of Microorganisms (GCM) 10K type strain sequencing project: providing services to taxonomists for standard genome sequencing and annotation.</title>
        <authorList>
            <consortium name="The Broad Institute Genomics Platform"/>
            <consortium name="The Broad Institute Genome Sequencing Center for Infectious Disease"/>
            <person name="Wu L."/>
            <person name="Ma J."/>
        </authorList>
    </citation>
    <scope>NUCLEOTIDE SEQUENCE [LARGE SCALE GENOMIC DNA]</scope>
    <source>
        <strain evidence="10">CGMCC 4.7093</strain>
    </source>
</reference>
<dbReference type="Proteomes" id="UP001595947">
    <property type="component" value="Unassembled WGS sequence"/>
</dbReference>
<evidence type="ECO:0000256" key="5">
    <source>
        <dbReference type="ARBA" id="ARBA00023136"/>
    </source>
</evidence>
<feature type="transmembrane region" description="Helical" evidence="7">
    <location>
        <begin position="448"/>
        <end position="465"/>
    </location>
</feature>
<evidence type="ECO:0000256" key="4">
    <source>
        <dbReference type="ARBA" id="ARBA00022989"/>
    </source>
</evidence>
<feature type="transmembrane region" description="Helical" evidence="7">
    <location>
        <begin position="254"/>
        <end position="275"/>
    </location>
</feature>
<feature type="transmembrane region" description="Helical" evidence="7">
    <location>
        <begin position="160"/>
        <end position="181"/>
    </location>
</feature>
<feature type="transmembrane region" description="Helical" evidence="7">
    <location>
        <begin position="418"/>
        <end position="436"/>
    </location>
</feature>
<sequence length="636" mass="64057">MTRATPTDAGRPPGAEAPRPPSATASVLGQVLPGIAVAAVVALALTALSGPETYARLGLPDPGAVVTYGLPVLRALTESAAVVTVGFLLLAAVLVPPSGLSWLGADGYRAVRIASWCAAAWAAGALVTTVLAVSDAFGRPVSVVLRGSTLSESLTGLPTARLWLVTAGLALVCLVLCRLALSWGTSVAALGVAVVGFLPAAFGGHSGAGGGHDIAMSSMALHVLAAALWIGGLVAVLVHALVRGADLTTALTRFSALALGCWVVLAVSGVLNAVLRVAPDALLTSTYGALLLVKIGALVLLGVFGAAHRTRTMPEVAAGSRAGLVRLGGVETLIMFATVGVAVALGRTPPPEMTEALPTRVEALLGYSLDGPLDLPGLVTAARPDLLLGTAAVVAAVAYLVGVRVLRRRGSGWPPGRTAAWLAACAVLLVVTSSGIGRYAPAQFSLHMLQQVAALVVVGPLAVLGRPGRLVAAVRPRTDGPPGVEQWGSGLGRTSVGRFLTTPLVATLLLVATPWVLDAGGLFDLLVPEHAGHLAMTGWAVAVGAVFAHVVLTVGGPPRAARTTMVVVAALGLVALAVTIARSTEIVGGAYFTQLGLSWIDRPDDQVVGAVVLGLGAVPLLALLLAVGRHEASQAV</sequence>
<keyword evidence="2" id="KW-1003">Cell membrane</keyword>
<name>A0ABV9YT52_9PSEU</name>
<feature type="transmembrane region" description="Helical" evidence="7">
    <location>
        <begin position="607"/>
        <end position="627"/>
    </location>
</feature>
<evidence type="ECO:0000313" key="10">
    <source>
        <dbReference type="Proteomes" id="UP001595947"/>
    </source>
</evidence>
<feature type="transmembrane region" description="Helical" evidence="7">
    <location>
        <begin position="327"/>
        <end position="345"/>
    </location>
</feature>
<feature type="transmembrane region" description="Helical" evidence="7">
    <location>
        <begin position="566"/>
        <end position="587"/>
    </location>
</feature>
<keyword evidence="3 7" id="KW-0812">Transmembrane</keyword>
<evidence type="ECO:0000256" key="2">
    <source>
        <dbReference type="ARBA" id="ARBA00022475"/>
    </source>
</evidence>
<feature type="domain" description="Copper resistance protein D" evidence="8">
    <location>
        <begin position="250"/>
        <end position="345"/>
    </location>
</feature>